<dbReference type="InterPro" id="IPR021031">
    <property type="entry name" value="Hyphal-reg_cell_wall_N"/>
</dbReference>
<evidence type="ECO:0000256" key="2">
    <source>
        <dbReference type="ARBA" id="ARBA00022512"/>
    </source>
</evidence>
<dbReference type="EMBL" id="LXTC01000001">
    <property type="protein sequence ID" value="OBA23491.1"/>
    <property type="molecule type" value="Genomic_DNA"/>
</dbReference>
<dbReference type="GO" id="GO:0009277">
    <property type="term" value="C:fungal-type cell wall"/>
    <property type="evidence" value="ECO:0007669"/>
    <property type="project" value="UniProtKB-ARBA"/>
</dbReference>
<dbReference type="AlphaFoldDB" id="A0A1A0HHK9"/>
<evidence type="ECO:0000313" key="9">
    <source>
        <dbReference type="Proteomes" id="UP000092555"/>
    </source>
</evidence>
<reference evidence="8 9" key="1">
    <citation type="submission" date="2016-05" db="EMBL/GenBank/DDBJ databases">
        <title>Comparative genomics of biotechnologically important yeasts.</title>
        <authorList>
            <consortium name="DOE Joint Genome Institute"/>
            <person name="Riley R."/>
            <person name="Haridas S."/>
            <person name="Wolfe K.H."/>
            <person name="Lopes M.R."/>
            <person name="Hittinger C.T."/>
            <person name="Goker M."/>
            <person name="Salamov A."/>
            <person name="Wisecaver J."/>
            <person name="Long T.M."/>
            <person name="Aerts A.L."/>
            <person name="Barry K."/>
            <person name="Choi C."/>
            <person name="Clum A."/>
            <person name="Coughlan A.Y."/>
            <person name="Deshpande S."/>
            <person name="Douglass A.P."/>
            <person name="Hanson S.J."/>
            <person name="Klenk H.-P."/>
            <person name="LaButti K."/>
            <person name="Lapidus A."/>
            <person name="Lindquist E."/>
            <person name="Lipzen A."/>
            <person name="Meier-kolthoff J.P."/>
            <person name="Ohm R.A."/>
            <person name="Otillar R.P."/>
            <person name="Pangilinan J."/>
            <person name="Peng Y."/>
            <person name="Rokas A."/>
            <person name="Rosa C.A."/>
            <person name="Scheuner C."/>
            <person name="Sibirny A.A."/>
            <person name="Slot J.C."/>
            <person name="Stielow J.B."/>
            <person name="Sun H."/>
            <person name="Kurtzman C.P."/>
            <person name="Blackwell M."/>
            <person name="Grigoriev I.V."/>
            <person name="Jeffries T.W."/>
        </authorList>
    </citation>
    <scope>NUCLEOTIDE SEQUENCE [LARGE SCALE GENOMIC DNA]</scope>
    <source>
        <strain evidence="8 9">NRRL YB-4993</strain>
    </source>
</reference>
<evidence type="ECO:0000259" key="7">
    <source>
        <dbReference type="Pfam" id="PF11765"/>
    </source>
</evidence>
<evidence type="ECO:0000256" key="4">
    <source>
        <dbReference type="ARBA" id="ARBA00022729"/>
    </source>
</evidence>
<keyword evidence="5" id="KW-0325">Glycoprotein</keyword>
<feature type="chain" id="PRO_5008291806" description="Hyphally-regulated cell wall protein N-terminal domain-containing protein" evidence="6">
    <location>
        <begin position="20"/>
        <end position="346"/>
    </location>
</feature>
<name>A0A1A0HHK9_9ASCO</name>
<dbReference type="Pfam" id="PF11765">
    <property type="entry name" value="Hyphal_reg_CWP"/>
    <property type="match status" value="1"/>
</dbReference>
<keyword evidence="2" id="KW-0134">Cell wall</keyword>
<keyword evidence="9" id="KW-1185">Reference proteome</keyword>
<dbReference type="Proteomes" id="UP000092555">
    <property type="component" value="Unassembled WGS sequence"/>
</dbReference>
<gene>
    <name evidence="8" type="ORF">METBIDRAFT_106429</name>
</gene>
<protein>
    <recommendedName>
        <fullName evidence="7">Hyphally-regulated cell wall protein N-terminal domain-containing protein</fullName>
    </recommendedName>
</protein>
<feature type="domain" description="Hyphally-regulated cell wall protein N-terminal" evidence="7">
    <location>
        <begin position="25"/>
        <end position="339"/>
    </location>
</feature>
<evidence type="ECO:0000313" key="8">
    <source>
        <dbReference type="EMBL" id="OBA23491.1"/>
    </source>
</evidence>
<dbReference type="STRING" id="869754.A0A1A0HHK9"/>
<evidence type="ECO:0000256" key="1">
    <source>
        <dbReference type="ARBA" id="ARBA00004191"/>
    </source>
</evidence>
<comment type="caution">
    <text evidence="8">The sequence shown here is derived from an EMBL/GenBank/DDBJ whole genome shotgun (WGS) entry which is preliminary data.</text>
</comment>
<organism evidence="8 9">
    <name type="scientific">Metschnikowia bicuspidata var. bicuspidata NRRL YB-4993</name>
    <dbReference type="NCBI Taxonomy" id="869754"/>
    <lineage>
        <taxon>Eukaryota</taxon>
        <taxon>Fungi</taxon>
        <taxon>Dikarya</taxon>
        <taxon>Ascomycota</taxon>
        <taxon>Saccharomycotina</taxon>
        <taxon>Pichiomycetes</taxon>
        <taxon>Metschnikowiaceae</taxon>
        <taxon>Metschnikowia</taxon>
    </lineage>
</organism>
<evidence type="ECO:0000256" key="6">
    <source>
        <dbReference type="SAM" id="SignalP"/>
    </source>
</evidence>
<sequence>MKLAVFVTSLSALIRLAHAVAVQNYAVSINHEIVTISKLLRFGDFTIAKDKHLAAWNSNKVQISGSFHNEGGFYVTNTDNSNVWMSIVGGTVENSGEFAINSLSATTNPGFLIQTSEGFQNTGKMYFGVSGLTSGSRPINITSKSAWFNLGSIIFRSESASKVPFHIEGKLFDSHAIKNLGSICMRNAIWETKTSILGGGCISVGSGSFLDLALGKDEMHQTIEQTIIMESASSELKISKLDMYQIAPVIRVVGFGGKNRIYVDVRIEGTDNLKYSENRLRLTITNSTISLLDLDIGRGYDSILFKLTLSEGGTTLWYEKAVPADSRQYDCECGSEFPVPPPVPQF</sequence>
<proteinExistence type="predicted"/>
<dbReference type="OrthoDB" id="4022214at2759"/>
<keyword evidence="4 6" id="KW-0732">Signal</keyword>
<dbReference type="RefSeq" id="XP_018713972.1">
    <property type="nucleotide sequence ID" value="XM_018853816.1"/>
</dbReference>
<keyword evidence="3" id="KW-0964">Secreted</keyword>
<feature type="signal peptide" evidence="6">
    <location>
        <begin position="1"/>
        <end position="19"/>
    </location>
</feature>
<evidence type="ECO:0000256" key="5">
    <source>
        <dbReference type="ARBA" id="ARBA00023180"/>
    </source>
</evidence>
<dbReference type="GeneID" id="30026792"/>
<accession>A0A1A0HHK9</accession>
<evidence type="ECO:0000256" key="3">
    <source>
        <dbReference type="ARBA" id="ARBA00022525"/>
    </source>
</evidence>
<comment type="subcellular location">
    <subcellularLocation>
        <location evidence="1">Secreted</location>
        <location evidence="1">Cell wall</location>
    </subcellularLocation>
</comment>